<organism evidence="2 3">
    <name type="scientific">Paraphaeosphaeria sporulosa</name>
    <dbReference type="NCBI Taxonomy" id="1460663"/>
    <lineage>
        <taxon>Eukaryota</taxon>
        <taxon>Fungi</taxon>
        <taxon>Dikarya</taxon>
        <taxon>Ascomycota</taxon>
        <taxon>Pezizomycotina</taxon>
        <taxon>Dothideomycetes</taxon>
        <taxon>Pleosporomycetidae</taxon>
        <taxon>Pleosporales</taxon>
        <taxon>Massarineae</taxon>
        <taxon>Didymosphaeriaceae</taxon>
        <taxon>Paraphaeosphaeria</taxon>
    </lineage>
</organism>
<sequence>MATPSTPRSVLHTGVGGTAENSGFEVHRGRTLEPAGRYWTCRHGSSSKVTYSQMSRKRVRRYVPRYVLDLSCSTFQDSRSIFATGACVAYVADISVPVLNSRICALPSTHTSSSSSGRTRGTSENVDATGNISSGDSRRTRNILPSTRRACCEGMPAWESVP</sequence>
<feature type="region of interest" description="Disordered" evidence="1">
    <location>
        <begin position="108"/>
        <end position="140"/>
    </location>
</feature>
<evidence type="ECO:0000256" key="1">
    <source>
        <dbReference type="SAM" id="MobiDB-lite"/>
    </source>
</evidence>
<evidence type="ECO:0000313" key="2">
    <source>
        <dbReference type="EMBL" id="OAG04950.1"/>
    </source>
</evidence>
<dbReference type="GeneID" id="28770999"/>
<dbReference type="Proteomes" id="UP000077069">
    <property type="component" value="Unassembled WGS sequence"/>
</dbReference>
<accession>A0A177CE00</accession>
<dbReference type="InParanoid" id="A0A177CE00"/>
<dbReference type="AlphaFoldDB" id="A0A177CE00"/>
<evidence type="ECO:0000313" key="3">
    <source>
        <dbReference type="Proteomes" id="UP000077069"/>
    </source>
</evidence>
<proteinExistence type="predicted"/>
<keyword evidence="3" id="KW-1185">Reference proteome</keyword>
<dbReference type="EMBL" id="KV441553">
    <property type="protein sequence ID" value="OAG04950.1"/>
    <property type="molecule type" value="Genomic_DNA"/>
</dbReference>
<dbReference type="RefSeq" id="XP_018035315.1">
    <property type="nucleotide sequence ID" value="XM_018187513.1"/>
</dbReference>
<feature type="compositionally biased region" description="Polar residues" evidence="1">
    <location>
        <begin position="124"/>
        <end position="135"/>
    </location>
</feature>
<feature type="compositionally biased region" description="Low complexity" evidence="1">
    <location>
        <begin position="108"/>
        <end position="123"/>
    </location>
</feature>
<gene>
    <name evidence="2" type="ORF">CC84DRAFT_810042</name>
</gene>
<protein>
    <submittedName>
        <fullName evidence="2">Uncharacterized protein</fullName>
    </submittedName>
</protein>
<reference evidence="2 3" key="1">
    <citation type="submission" date="2016-05" db="EMBL/GenBank/DDBJ databases">
        <title>Comparative analysis of secretome profiles of manganese(II)-oxidizing ascomycete fungi.</title>
        <authorList>
            <consortium name="DOE Joint Genome Institute"/>
            <person name="Zeiner C.A."/>
            <person name="Purvine S.O."/>
            <person name="Zink E.M."/>
            <person name="Wu S."/>
            <person name="Pasa-Tolic L."/>
            <person name="Chaput D.L."/>
            <person name="Haridas S."/>
            <person name="Grigoriev I.V."/>
            <person name="Santelli C.M."/>
            <person name="Hansel C.M."/>
        </authorList>
    </citation>
    <scope>NUCLEOTIDE SEQUENCE [LARGE SCALE GENOMIC DNA]</scope>
    <source>
        <strain evidence="2 3">AP3s5-JAC2a</strain>
    </source>
</reference>
<name>A0A177CE00_9PLEO</name>